<organism evidence="1 2">
    <name type="scientific">Zingiber officinale</name>
    <name type="common">Ginger</name>
    <name type="synonym">Amomum zingiber</name>
    <dbReference type="NCBI Taxonomy" id="94328"/>
    <lineage>
        <taxon>Eukaryota</taxon>
        <taxon>Viridiplantae</taxon>
        <taxon>Streptophyta</taxon>
        <taxon>Embryophyta</taxon>
        <taxon>Tracheophyta</taxon>
        <taxon>Spermatophyta</taxon>
        <taxon>Magnoliopsida</taxon>
        <taxon>Liliopsida</taxon>
        <taxon>Zingiberales</taxon>
        <taxon>Zingiberaceae</taxon>
        <taxon>Zingiber</taxon>
    </lineage>
</organism>
<accession>A0A8J5KQU6</accession>
<protein>
    <submittedName>
        <fullName evidence="1">Uncharacterized protein</fullName>
    </submittedName>
</protein>
<sequence>MYAGHCSRESLGEEQTRAYNHILNTLERVPSLKTLVIQESRALRVVAGLENLSSLNSLIVKACRNLEFKELLATLQQLKLINCPLSEKRFKEQHLPNVLRRTLPGAKTQQSKFPKHIVVQSLLIRSAHVPDPLVETYVLLVQGFLHFQLHCRRRGSRVRGGISSALAGIQRPNHSARRYPK</sequence>
<evidence type="ECO:0000313" key="1">
    <source>
        <dbReference type="EMBL" id="KAG6495968.1"/>
    </source>
</evidence>
<dbReference type="EMBL" id="JACMSC010000012">
    <property type="protein sequence ID" value="KAG6495968.1"/>
    <property type="molecule type" value="Genomic_DNA"/>
</dbReference>
<dbReference type="AlphaFoldDB" id="A0A8J5KQU6"/>
<proteinExistence type="predicted"/>
<evidence type="ECO:0000313" key="2">
    <source>
        <dbReference type="Proteomes" id="UP000734854"/>
    </source>
</evidence>
<name>A0A8J5KQU6_ZINOF</name>
<dbReference type="Proteomes" id="UP000734854">
    <property type="component" value="Unassembled WGS sequence"/>
</dbReference>
<comment type="caution">
    <text evidence="1">The sequence shown here is derived from an EMBL/GenBank/DDBJ whole genome shotgun (WGS) entry which is preliminary data.</text>
</comment>
<reference evidence="1 2" key="1">
    <citation type="submission" date="2020-08" db="EMBL/GenBank/DDBJ databases">
        <title>Plant Genome Project.</title>
        <authorList>
            <person name="Zhang R.-G."/>
        </authorList>
    </citation>
    <scope>NUCLEOTIDE SEQUENCE [LARGE SCALE GENOMIC DNA]</scope>
    <source>
        <tissue evidence="1">Rhizome</tissue>
    </source>
</reference>
<gene>
    <name evidence="1" type="ORF">ZIOFF_043805</name>
</gene>
<keyword evidence="2" id="KW-1185">Reference proteome</keyword>